<comment type="caution">
    <text evidence="1">The sequence shown here is derived from an EMBL/GenBank/DDBJ whole genome shotgun (WGS) entry which is preliminary data.</text>
</comment>
<proteinExistence type="predicted"/>
<name>V9F123_PHYNI</name>
<dbReference type="EMBL" id="ANIZ01001777">
    <property type="protein sequence ID" value="ETI44781.1"/>
    <property type="molecule type" value="Genomic_DNA"/>
</dbReference>
<dbReference type="Proteomes" id="UP000018721">
    <property type="component" value="Unassembled WGS sequence"/>
</dbReference>
<evidence type="ECO:0000313" key="1">
    <source>
        <dbReference type="EMBL" id="ETI44781.1"/>
    </source>
</evidence>
<gene>
    <name evidence="1" type="ORF">F443_10536</name>
</gene>
<protein>
    <submittedName>
        <fullName evidence="1">Uncharacterized protein</fullName>
    </submittedName>
</protein>
<dbReference type="AlphaFoldDB" id="V9F123"/>
<dbReference type="HOGENOM" id="CLU_1829164_0_0_1"/>
<sequence>MKWAVCDPGGYAYHLASCPLQPPRISILYGLCIASSKALLSFPGKVAGSHTTTRFAWPAEDASFGVGGGQAIWQKPLQFAPFVLSFNPRANEDRSRQQDGVVTGGIAAHFAAKREREFSSFIAAQSLRASELRQYVAKMKY</sequence>
<evidence type="ECO:0000313" key="2">
    <source>
        <dbReference type="Proteomes" id="UP000018721"/>
    </source>
</evidence>
<organism evidence="1 2">
    <name type="scientific">Phytophthora nicotianae P1569</name>
    <dbReference type="NCBI Taxonomy" id="1317065"/>
    <lineage>
        <taxon>Eukaryota</taxon>
        <taxon>Sar</taxon>
        <taxon>Stramenopiles</taxon>
        <taxon>Oomycota</taxon>
        <taxon>Peronosporomycetes</taxon>
        <taxon>Peronosporales</taxon>
        <taxon>Peronosporaceae</taxon>
        <taxon>Phytophthora</taxon>
    </lineage>
</organism>
<keyword evidence="2" id="KW-1185">Reference proteome</keyword>
<reference evidence="1 2" key="1">
    <citation type="submission" date="2013-11" db="EMBL/GenBank/DDBJ databases">
        <title>The Genome Sequence of Phytophthora parasitica P1569.</title>
        <authorList>
            <consortium name="The Broad Institute Genomics Platform"/>
            <person name="Russ C."/>
            <person name="Tyler B."/>
            <person name="Panabieres F."/>
            <person name="Shan W."/>
            <person name="Tripathy S."/>
            <person name="Grunwald N."/>
            <person name="Machado M."/>
            <person name="Johnson C.S."/>
            <person name="Arredondo F."/>
            <person name="Hong C."/>
            <person name="Coffey M."/>
            <person name="Young S.K."/>
            <person name="Zeng Q."/>
            <person name="Gargeya S."/>
            <person name="Fitzgerald M."/>
            <person name="Abouelleil A."/>
            <person name="Alvarado L."/>
            <person name="Chapman S.B."/>
            <person name="Gainer-Dewar J."/>
            <person name="Goldberg J."/>
            <person name="Griggs A."/>
            <person name="Gujja S."/>
            <person name="Hansen M."/>
            <person name="Howarth C."/>
            <person name="Imamovic A."/>
            <person name="Ireland A."/>
            <person name="Larimer J."/>
            <person name="McCowan C."/>
            <person name="Murphy C."/>
            <person name="Pearson M."/>
            <person name="Poon T.W."/>
            <person name="Priest M."/>
            <person name="Roberts A."/>
            <person name="Saif S."/>
            <person name="Shea T."/>
            <person name="Sykes S."/>
            <person name="Wortman J."/>
            <person name="Nusbaum C."/>
            <person name="Birren B."/>
        </authorList>
    </citation>
    <scope>NUCLEOTIDE SEQUENCE [LARGE SCALE GENOMIC DNA]</scope>
    <source>
        <strain evidence="1 2">P1569</strain>
    </source>
</reference>
<accession>V9F123</accession>